<evidence type="ECO:0000313" key="2">
    <source>
        <dbReference type="Proteomes" id="UP001162164"/>
    </source>
</evidence>
<sequence>MCDLCESFKNADEKKKNKNCLTLINCTKKEKELSRQEKEQDKQNQNGTHVAVYDLQAVMLIPKALTSSFYYAIKNVECYFWNETDGNRGATEIGSCVLDYIKMIVEKANNSDLDLIFFSDNCCG</sequence>
<dbReference type="Proteomes" id="UP001162164">
    <property type="component" value="Unassembled WGS sequence"/>
</dbReference>
<keyword evidence="2" id="KW-1185">Reference proteome</keyword>
<proteinExistence type="predicted"/>
<dbReference type="EMBL" id="JAPWTJ010004297">
    <property type="protein sequence ID" value="KAJ8946408.1"/>
    <property type="molecule type" value="Genomic_DNA"/>
</dbReference>
<dbReference type="PANTHER" id="PTHR10773:SF19">
    <property type="match status" value="1"/>
</dbReference>
<evidence type="ECO:0000313" key="1">
    <source>
        <dbReference type="EMBL" id="KAJ8946408.1"/>
    </source>
</evidence>
<reference evidence="1" key="1">
    <citation type="journal article" date="2023" name="Insect Mol. Biol.">
        <title>Genome sequencing provides insights into the evolution of gene families encoding plant cell wall-degrading enzymes in longhorned beetles.</title>
        <authorList>
            <person name="Shin N.R."/>
            <person name="Okamura Y."/>
            <person name="Kirsch R."/>
            <person name="Pauchet Y."/>
        </authorList>
    </citation>
    <scope>NUCLEOTIDE SEQUENCE</scope>
    <source>
        <strain evidence="1">MMC_N1</strain>
    </source>
</reference>
<comment type="caution">
    <text evidence="1">The sequence shown here is derived from an EMBL/GenBank/DDBJ whole genome shotgun (WGS) entry which is preliminary data.</text>
</comment>
<protein>
    <submittedName>
        <fullName evidence="1">Uncharacterized protein</fullName>
    </submittedName>
</protein>
<name>A0ABQ9IQR5_9CUCU</name>
<organism evidence="1 2">
    <name type="scientific">Molorchus minor</name>
    <dbReference type="NCBI Taxonomy" id="1323400"/>
    <lineage>
        <taxon>Eukaryota</taxon>
        <taxon>Metazoa</taxon>
        <taxon>Ecdysozoa</taxon>
        <taxon>Arthropoda</taxon>
        <taxon>Hexapoda</taxon>
        <taxon>Insecta</taxon>
        <taxon>Pterygota</taxon>
        <taxon>Neoptera</taxon>
        <taxon>Endopterygota</taxon>
        <taxon>Coleoptera</taxon>
        <taxon>Polyphaga</taxon>
        <taxon>Cucujiformia</taxon>
        <taxon>Chrysomeloidea</taxon>
        <taxon>Cerambycidae</taxon>
        <taxon>Lamiinae</taxon>
        <taxon>Monochamini</taxon>
        <taxon>Molorchus</taxon>
    </lineage>
</organism>
<dbReference type="PANTHER" id="PTHR10773">
    <property type="entry name" value="DNA-DIRECTED RNA POLYMERASES I, II, AND III SUBUNIT RPABC2"/>
    <property type="match status" value="1"/>
</dbReference>
<gene>
    <name evidence="1" type="ORF">NQ317_007163</name>
</gene>
<accession>A0ABQ9IQR5</accession>